<dbReference type="EMBL" id="MU007054">
    <property type="protein sequence ID" value="KAF2428693.1"/>
    <property type="molecule type" value="Genomic_DNA"/>
</dbReference>
<sequence>MAPKHRVIIDTDPGVDDILAILLALSADPEELQVELISVTYGNVEVEKCLRNVVTLFHQVELEMAWRKSRGRPERFEVLKKIKPMVAVGAPEPLGDQLMMADYFHGIDGLGGTHETHPHLTPSETWRNMFIDENDAVEEGERLFTPSRIPAHEEILRLLRENEPDTFTIVAIGPLTNLALAAAEDTETFLRVKEVVVMGGAVGVPGNVTPVAEFNTFADSIAAARVYALTSPKPKTTMPPDPPSPPGMDPSQSPPPFLSPYPEKLSRQLQVTLFALDITTTHWLRRGPYNNLIKPLLVQKSPLSEWVTAFLHSTFTKMESLHTGHEGDNVGLSLHDPLCIWYLISQSHPEYTMTLSKAEDIRVETSGQWTRGMCVTDGRDRKRFDEEEEIGGKDAGEVVGDSGGWLRRGSGNRIRRAVVSPGRDVFGVEMCKRIFGLV</sequence>
<dbReference type="Pfam" id="PF01156">
    <property type="entry name" value="IU_nuc_hydro"/>
    <property type="match status" value="1"/>
</dbReference>
<dbReference type="AlphaFoldDB" id="A0A9P4TXB7"/>
<dbReference type="InterPro" id="IPR036452">
    <property type="entry name" value="Ribo_hydro-like"/>
</dbReference>
<keyword evidence="2 6" id="KW-0378">Hydrolase</keyword>
<dbReference type="Proteomes" id="UP000800235">
    <property type="component" value="Unassembled WGS sequence"/>
</dbReference>
<evidence type="ECO:0000259" key="5">
    <source>
        <dbReference type="Pfam" id="PF01156"/>
    </source>
</evidence>
<keyword evidence="3" id="KW-0326">Glycosidase</keyword>
<dbReference type="OrthoDB" id="5783963at2759"/>
<accession>A0A9P4TXB7</accession>
<dbReference type="InterPro" id="IPR023186">
    <property type="entry name" value="IUNH"/>
</dbReference>
<dbReference type="GO" id="GO:0005829">
    <property type="term" value="C:cytosol"/>
    <property type="evidence" value="ECO:0007669"/>
    <property type="project" value="TreeGrafter"/>
</dbReference>
<feature type="domain" description="Inosine/uridine-preferring nucleoside hydrolase" evidence="5">
    <location>
        <begin position="7"/>
        <end position="382"/>
    </location>
</feature>
<organism evidence="6 7">
    <name type="scientific">Tothia fuscella</name>
    <dbReference type="NCBI Taxonomy" id="1048955"/>
    <lineage>
        <taxon>Eukaryota</taxon>
        <taxon>Fungi</taxon>
        <taxon>Dikarya</taxon>
        <taxon>Ascomycota</taxon>
        <taxon>Pezizomycotina</taxon>
        <taxon>Dothideomycetes</taxon>
        <taxon>Pleosporomycetidae</taxon>
        <taxon>Venturiales</taxon>
        <taxon>Cylindrosympodiaceae</taxon>
        <taxon>Tothia</taxon>
    </lineage>
</organism>
<evidence type="ECO:0000256" key="2">
    <source>
        <dbReference type="ARBA" id="ARBA00022801"/>
    </source>
</evidence>
<dbReference type="GO" id="GO:0006152">
    <property type="term" value="P:purine nucleoside catabolic process"/>
    <property type="evidence" value="ECO:0007669"/>
    <property type="project" value="TreeGrafter"/>
</dbReference>
<dbReference type="InterPro" id="IPR001910">
    <property type="entry name" value="Inosine/uridine_hydrolase_dom"/>
</dbReference>
<feature type="compositionally biased region" description="Pro residues" evidence="4">
    <location>
        <begin position="237"/>
        <end position="259"/>
    </location>
</feature>
<evidence type="ECO:0000313" key="7">
    <source>
        <dbReference type="Proteomes" id="UP000800235"/>
    </source>
</evidence>
<dbReference type="SUPFAM" id="SSF53590">
    <property type="entry name" value="Nucleoside hydrolase"/>
    <property type="match status" value="1"/>
</dbReference>
<gene>
    <name evidence="6" type="ORF">EJ08DRAFT_636653</name>
</gene>
<proteinExistence type="inferred from homology"/>
<protein>
    <submittedName>
        <fullName evidence="6">Nucleoside hydrolase</fullName>
    </submittedName>
</protein>
<evidence type="ECO:0000256" key="1">
    <source>
        <dbReference type="ARBA" id="ARBA00009176"/>
    </source>
</evidence>
<reference evidence="6" key="1">
    <citation type="journal article" date="2020" name="Stud. Mycol.">
        <title>101 Dothideomycetes genomes: a test case for predicting lifestyles and emergence of pathogens.</title>
        <authorList>
            <person name="Haridas S."/>
            <person name="Albert R."/>
            <person name="Binder M."/>
            <person name="Bloem J."/>
            <person name="Labutti K."/>
            <person name="Salamov A."/>
            <person name="Andreopoulos B."/>
            <person name="Baker S."/>
            <person name="Barry K."/>
            <person name="Bills G."/>
            <person name="Bluhm B."/>
            <person name="Cannon C."/>
            <person name="Castanera R."/>
            <person name="Culley D."/>
            <person name="Daum C."/>
            <person name="Ezra D."/>
            <person name="Gonzalez J."/>
            <person name="Henrissat B."/>
            <person name="Kuo A."/>
            <person name="Liang C."/>
            <person name="Lipzen A."/>
            <person name="Lutzoni F."/>
            <person name="Magnuson J."/>
            <person name="Mondo S."/>
            <person name="Nolan M."/>
            <person name="Ohm R."/>
            <person name="Pangilinan J."/>
            <person name="Park H.-J."/>
            <person name="Ramirez L."/>
            <person name="Alfaro M."/>
            <person name="Sun H."/>
            <person name="Tritt A."/>
            <person name="Yoshinaga Y."/>
            <person name="Zwiers L.-H."/>
            <person name="Turgeon B."/>
            <person name="Goodwin S."/>
            <person name="Spatafora J."/>
            <person name="Crous P."/>
            <person name="Grigoriev I."/>
        </authorList>
    </citation>
    <scope>NUCLEOTIDE SEQUENCE</scope>
    <source>
        <strain evidence="6">CBS 130266</strain>
    </source>
</reference>
<evidence type="ECO:0000256" key="3">
    <source>
        <dbReference type="ARBA" id="ARBA00023295"/>
    </source>
</evidence>
<dbReference type="Gene3D" id="3.90.245.10">
    <property type="entry name" value="Ribonucleoside hydrolase-like"/>
    <property type="match status" value="1"/>
</dbReference>
<keyword evidence="7" id="KW-1185">Reference proteome</keyword>
<comment type="caution">
    <text evidence="6">The sequence shown here is derived from an EMBL/GenBank/DDBJ whole genome shotgun (WGS) entry which is preliminary data.</text>
</comment>
<name>A0A9P4TXB7_9PEZI</name>
<dbReference type="PANTHER" id="PTHR12304:SF56">
    <property type="entry name" value="HYDROLASE, PUTATIVE (AFU_ORTHOLOGUE AFUA_1G11790)-RELATED"/>
    <property type="match status" value="1"/>
</dbReference>
<dbReference type="PANTHER" id="PTHR12304">
    <property type="entry name" value="INOSINE-URIDINE PREFERRING NUCLEOSIDE HYDROLASE"/>
    <property type="match status" value="1"/>
</dbReference>
<evidence type="ECO:0000256" key="4">
    <source>
        <dbReference type="SAM" id="MobiDB-lite"/>
    </source>
</evidence>
<comment type="similarity">
    <text evidence="1">Belongs to the IUNH family.</text>
</comment>
<evidence type="ECO:0000313" key="6">
    <source>
        <dbReference type="EMBL" id="KAF2428693.1"/>
    </source>
</evidence>
<feature type="region of interest" description="Disordered" evidence="4">
    <location>
        <begin position="231"/>
        <end position="261"/>
    </location>
</feature>
<dbReference type="GO" id="GO:0008477">
    <property type="term" value="F:purine nucleosidase activity"/>
    <property type="evidence" value="ECO:0007669"/>
    <property type="project" value="TreeGrafter"/>
</dbReference>